<sequence length="451" mass="49449">MASIPERGALLEEDPPPPPSDFDTDNDYDNDNDNDENMMMSPSGTTTRRHRDRSLSNVSEIFEEAYEILTETTHHVQEEFAQILETEIQPVKPRDTEMDFPFAPHGVHPKLSVLALSILVFYKVSGGPFGCEPTVRAAGPFYALVGFILFPIFWSIPEALVTAELGCQYPEPSGSVAWIEEAFGSTAGLLCGYFHWVSGATDNAIYPALFLEYLSSYLKSLHVNDHSADAITPNDADEFSVFTDPYWRFFLCSVMTVILAYINFTGLQIVGNLSVVVAVLAMSPFVLLVVLGAGQVDPNRWFTLPESPDLIQSDDDALQGATFLPTVTLGGILWRPYVNNLFWNLNSFDVGASFAGELEHPERTFGTAMILSVFLVAASYILPLLVALGASDSDQNEWKAGQLTVVAGEVVGHWLAAWTVLAAAASNLALFLAELSGDAYQVSMRAMMMMI</sequence>
<dbReference type="AlphaFoldDB" id="A0A6S8JGF2"/>
<dbReference type="PANTHER" id="PTHR45826">
    <property type="entry name" value="POLYAMINE TRANSPORTER PUT1"/>
    <property type="match status" value="1"/>
</dbReference>
<dbReference type="GO" id="GO:0015203">
    <property type="term" value="F:polyamine transmembrane transporter activity"/>
    <property type="evidence" value="ECO:0007669"/>
    <property type="project" value="UniProtKB-ARBA"/>
</dbReference>
<gene>
    <name evidence="10" type="ORF">ACOF00016_LOCUS4286</name>
    <name evidence="11" type="ORF">ACOF00016_LOCUS4290</name>
</gene>
<organism evidence="10">
    <name type="scientific">Amphora coffeiformis</name>
    <dbReference type="NCBI Taxonomy" id="265554"/>
    <lineage>
        <taxon>Eukaryota</taxon>
        <taxon>Sar</taxon>
        <taxon>Stramenopiles</taxon>
        <taxon>Ochrophyta</taxon>
        <taxon>Bacillariophyta</taxon>
        <taxon>Bacillariophyceae</taxon>
        <taxon>Bacillariophycidae</taxon>
        <taxon>Thalassiophysales</taxon>
        <taxon>Catenulaceae</taxon>
        <taxon>Amphora</taxon>
    </lineage>
</organism>
<reference evidence="10" key="1">
    <citation type="submission" date="2021-01" db="EMBL/GenBank/DDBJ databases">
        <authorList>
            <person name="Corre E."/>
            <person name="Pelletier E."/>
            <person name="Niang G."/>
            <person name="Scheremetjew M."/>
            <person name="Finn R."/>
            <person name="Kale V."/>
            <person name="Holt S."/>
            <person name="Cochrane G."/>
            <person name="Meng A."/>
            <person name="Brown T."/>
            <person name="Cohen L."/>
        </authorList>
    </citation>
    <scope>NUCLEOTIDE SEQUENCE</scope>
    <source>
        <strain evidence="10">CCMP127</strain>
    </source>
</reference>
<comment type="similarity">
    <text evidence="7">Belongs to the amino acid-polyamine-organocation (APC) superfamily. Polyamine:cation symporter (PHS) (TC 2.A.3.12) family.</text>
</comment>
<evidence type="ECO:0000256" key="3">
    <source>
        <dbReference type="ARBA" id="ARBA00022475"/>
    </source>
</evidence>
<dbReference type="InterPro" id="IPR044566">
    <property type="entry name" value="RMV1-like"/>
</dbReference>
<name>A0A6S8JGF2_9STRA</name>
<evidence type="ECO:0000256" key="5">
    <source>
        <dbReference type="ARBA" id="ARBA00022989"/>
    </source>
</evidence>
<dbReference type="PANTHER" id="PTHR45826:SF2">
    <property type="entry name" value="AMINO ACID TRANSPORTER"/>
    <property type="match status" value="1"/>
</dbReference>
<feature type="compositionally biased region" description="Acidic residues" evidence="8">
    <location>
        <begin position="22"/>
        <end position="36"/>
    </location>
</feature>
<evidence type="ECO:0000313" key="11">
    <source>
        <dbReference type="EMBL" id="CAE0406414.1"/>
    </source>
</evidence>
<comment type="subcellular location">
    <subcellularLocation>
        <location evidence="1">Cell membrane</location>
        <topology evidence="1">Multi-pass membrane protein</topology>
    </subcellularLocation>
</comment>
<keyword evidence="5 9" id="KW-1133">Transmembrane helix</keyword>
<evidence type="ECO:0000256" key="8">
    <source>
        <dbReference type="SAM" id="MobiDB-lite"/>
    </source>
</evidence>
<evidence type="ECO:0000256" key="4">
    <source>
        <dbReference type="ARBA" id="ARBA00022692"/>
    </source>
</evidence>
<feature type="transmembrane region" description="Helical" evidence="9">
    <location>
        <begin position="316"/>
        <end position="334"/>
    </location>
</feature>
<feature type="transmembrane region" description="Helical" evidence="9">
    <location>
        <begin position="137"/>
        <end position="156"/>
    </location>
</feature>
<evidence type="ECO:0000256" key="6">
    <source>
        <dbReference type="ARBA" id="ARBA00023136"/>
    </source>
</evidence>
<dbReference type="GO" id="GO:0005886">
    <property type="term" value="C:plasma membrane"/>
    <property type="evidence" value="ECO:0007669"/>
    <property type="project" value="UniProtKB-SubCell"/>
</dbReference>
<proteinExistence type="inferred from homology"/>
<dbReference type="Pfam" id="PF13520">
    <property type="entry name" value="AA_permease_2"/>
    <property type="match status" value="1"/>
</dbReference>
<evidence type="ECO:0008006" key="12">
    <source>
        <dbReference type="Google" id="ProtNLM"/>
    </source>
</evidence>
<evidence type="ECO:0000313" key="10">
    <source>
        <dbReference type="EMBL" id="CAE0406409.1"/>
    </source>
</evidence>
<feature type="transmembrane region" description="Helical" evidence="9">
    <location>
        <begin position="411"/>
        <end position="435"/>
    </location>
</feature>
<feature type="transmembrane region" description="Helical" evidence="9">
    <location>
        <begin position="368"/>
        <end position="391"/>
    </location>
</feature>
<protein>
    <recommendedName>
        <fullName evidence="12">Amino acid permease/ SLC12A domain-containing protein</fullName>
    </recommendedName>
</protein>
<keyword evidence="2" id="KW-0813">Transport</keyword>
<accession>A0A6S8JGF2</accession>
<feature type="region of interest" description="Disordered" evidence="8">
    <location>
        <begin position="1"/>
        <end position="53"/>
    </location>
</feature>
<dbReference type="EMBL" id="HBIM01005019">
    <property type="protein sequence ID" value="CAE0406409.1"/>
    <property type="molecule type" value="Transcribed_RNA"/>
</dbReference>
<dbReference type="InterPro" id="IPR002293">
    <property type="entry name" value="AA/rel_permease1"/>
</dbReference>
<evidence type="ECO:0000256" key="2">
    <source>
        <dbReference type="ARBA" id="ARBA00022448"/>
    </source>
</evidence>
<dbReference type="Gene3D" id="1.20.1740.10">
    <property type="entry name" value="Amino acid/polyamine transporter I"/>
    <property type="match status" value="1"/>
</dbReference>
<evidence type="ECO:0000256" key="7">
    <source>
        <dbReference type="ARBA" id="ARBA00024041"/>
    </source>
</evidence>
<keyword evidence="6 9" id="KW-0472">Membrane</keyword>
<feature type="transmembrane region" description="Helical" evidence="9">
    <location>
        <begin position="276"/>
        <end position="296"/>
    </location>
</feature>
<evidence type="ECO:0000256" key="9">
    <source>
        <dbReference type="SAM" id="Phobius"/>
    </source>
</evidence>
<keyword evidence="4 9" id="KW-0812">Transmembrane</keyword>
<evidence type="ECO:0000256" key="1">
    <source>
        <dbReference type="ARBA" id="ARBA00004651"/>
    </source>
</evidence>
<keyword evidence="3" id="KW-1003">Cell membrane</keyword>
<dbReference type="EMBL" id="HBIM01005024">
    <property type="protein sequence ID" value="CAE0406414.1"/>
    <property type="molecule type" value="Transcribed_RNA"/>
</dbReference>
<feature type="transmembrane region" description="Helical" evidence="9">
    <location>
        <begin position="246"/>
        <end position="264"/>
    </location>
</feature>